<reference evidence="2" key="1">
    <citation type="journal article" date="2019" name="Int. J. Syst. Evol. Microbiol.">
        <title>The Global Catalogue of Microorganisms (GCM) 10K type strain sequencing project: providing services to taxonomists for standard genome sequencing and annotation.</title>
        <authorList>
            <consortium name="The Broad Institute Genomics Platform"/>
            <consortium name="The Broad Institute Genome Sequencing Center for Infectious Disease"/>
            <person name="Wu L."/>
            <person name="Ma J."/>
        </authorList>
    </citation>
    <scope>NUCLEOTIDE SEQUENCE [LARGE SCALE GENOMIC DNA]</scope>
    <source>
        <strain evidence="2">JCM 18514</strain>
    </source>
</reference>
<proteinExistence type="predicted"/>
<comment type="caution">
    <text evidence="1">The sequence shown here is derived from an EMBL/GenBank/DDBJ whole genome shotgun (WGS) entry which is preliminary data.</text>
</comment>
<name>A0ABP9SJM7_9MICC</name>
<accession>A0ABP9SJM7</accession>
<sequence>MVSYTTVSPLPAACLCWHKQTQAVCSLWHWPAGYPEWALPTTLPCGARTFLEPLTWRAAA</sequence>
<dbReference type="Proteomes" id="UP001500200">
    <property type="component" value="Unassembled WGS sequence"/>
</dbReference>
<keyword evidence="2" id="KW-1185">Reference proteome</keyword>
<evidence type="ECO:0000313" key="2">
    <source>
        <dbReference type="Proteomes" id="UP001500200"/>
    </source>
</evidence>
<dbReference type="EMBL" id="BAABKK010000022">
    <property type="protein sequence ID" value="GAA5196973.1"/>
    <property type="molecule type" value="Genomic_DNA"/>
</dbReference>
<protein>
    <submittedName>
        <fullName evidence="1">Uncharacterized protein</fullName>
    </submittedName>
</protein>
<evidence type="ECO:0000313" key="1">
    <source>
        <dbReference type="EMBL" id="GAA5196973.1"/>
    </source>
</evidence>
<gene>
    <name evidence="1" type="ORF">GCM10023346_30620</name>
</gene>
<organism evidence="1 2">
    <name type="scientific">Arthrobacter gyeryongensis</name>
    <dbReference type="NCBI Taxonomy" id="1650592"/>
    <lineage>
        <taxon>Bacteria</taxon>
        <taxon>Bacillati</taxon>
        <taxon>Actinomycetota</taxon>
        <taxon>Actinomycetes</taxon>
        <taxon>Micrococcales</taxon>
        <taxon>Micrococcaceae</taxon>
        <taxon>Arthrobacter</taxon>
    </lineage>
</organism>